<dbReference type="PANTHER" id="PTHR31900:SF30">
    <property type="entry name" value="SUPERFAMILY PROTEIN, PUTATIVE-RELATED"/>
    <property type="match status" value="1"/>
</dbReference>
<sequence>MLLSRHTLTHLSAVNDVQLPVFPNLAHLTIEIWGFRGSSWVLHSLLNSASKLQSLVIDLDDTGLAPMRMKWENLETACTPECLLSSLEEIEILELLQAYGEERKMIAHLLKAGVVLKKVNIHASYSHLMDDPDFLSLPKLPRGSSACAVELFVP</sequence>
<dbReference type="PANTHER" id="PTHR31900">
    <property type="entry name" value="F-BOX/RNI SUPERFAMILY PROTEIN-RELATED"/>
    <property type="match status" value="1"/>
</dbReference>
<dbReference type="InterPro" id="IPR050232">
    <property type="entry name" value="FBL13/AtMIF1-like"/>
</dbReference>
<accession>A0AAV2C7U4</accession>
<dbReference type="Pfam" id="PF08387">
    <property type="entry name" value="FBD"/>
    <property type="match status" value="1"/>
</dbReference>
<organism evidence="2 3">
    <name type="scientific">Linum trigynum</name>
    <dbReference type="NCBI Taxonomy" id="586398"/>
    <lineage>
        <taxon>Eukaryota</taxon>
        <taxon>Viridiplantae</taxon>
        <taxon>Streptophyta</taxon>
        <taxon>Embryophyta</taxon>
        <taxon>Tracheophyta</taxon>
        <taxon>Spermatophyta</taxon>
        <taxon>Magnoliopsida</taxon>
        <taxon>eudicotyledons</taxon>
        <taxon>Gunneridae</taxon>
        <taxon>Pentapetalae</taxon>
        <taxon>rosids</taxon>
        <taxon>fabids</taxon>
        <taxon>Malpighiales</taxon>
        <taxon>Linaceae</taxon>
        <taxon>Linum</taxon>
    </lineage>
</organism>
<reference evidence="2 3" key="1">
    <citation type="submission" date="2024-04" db="EMBL/GenBank/DDBJ databases">
        <authorList>
            <person name="Fracassetti M."/>
        </authorList>
    </citation>
    <scope>NUCLEOTIDE SEQUENCE [LARGE SCALE GENOMIC DNA]</scope>
</reference>
<evidence type="ECO:0000313" key="3">
    <source>
        <dbReference type="Proteomes" id="UP001497516"/>
    </source>
</evidence>
<protein>
    <recommendedName>
        <fullName evidence="1">FBD domain-containing protein</fullName>
    </recommendedName>
</protein>
<proteinExistence type="predicted"/>
<evidence type="ECO:0000259" key="1">
    <source>
        <dbReference type="SMART" id="SM00579"/>
    </source>
</evidence>
<dbReference type="EMBL" id="OZ034813">
    <property type="protein sequence ID" value="CAL1352578.1"/>
    <property type="molecule type" value="Genomic_DNA"/>
</dbReference>
<dbReference type="Proteomes" id="UP001497516">
    <property type="component" value="Chromosome 1"/>
</dbReference>
<dbReference type="InterPro" id="IPR006566">
    <property type="entry name" value="FBD"/>
</dbReference>
<evidence type="ECO:0000313" key="2">
    <source>
        <dbReference type="EMBL" id="CAL1352578.1"/>
    </source>
</evidence>
<name>A0AAV2C7U4_9ROSI</name>
<keyword evidence="3" id="KW-1185">Reference proteome</keyword>
<gene>
    <name evidence="2" type="ORF">LTRI10_LOCUS538</name>
</gene>
<dbReference type="AlphaFoldDB" id="A0AAV2C7U4"/>
<feature type="domain" description="FBD" evidence="1">
    <location>
        <begin position="81"/>
        <end position="152"/>
    </location>
</feature>
<dbReference type="SMART" id="SM00579">
    <property type="entry name" value="FBD"/>
    <property type="match status" value="1"/>
</dbReference>